<accession>B0SQA7</accession>
<organism evidence="2 3">
    <name type="scientific">Leptospira biflexa serovar Patoc (strain Patoc 1 / ATCC 23582 / Paris)</name>
    <dbReference type="NCBI Taxonomy" id="456481"/>
    <lineage>
        <taxon>Bacteria</taxon>
        <taxon>Pseudomonadati</taxon>
        <taxon>Spirochaetota</taxon>
        <taxon>Spirochaetia</taxon>
        <taxon>Leptospirales</taxon>
        <taxon>Leptospiraceae</taxon>
        <taxon>Leptospira</taxon>
    </lineage>
</organism>
<gene>
    <name evidence="2" type="ordered locus">LEPBI_I3194</name>
</gene>
<feature type="region of interest" description="Disordered" evidence="1">
    <location>
        <begin position="1"/>
        <end position="22"/>
    </location>
</feature>
<sequence>MVANPKTSDTKDKSVSKDSKTKIQTSYAKNRKLKTSSVVTSSSAALPPIILKNHKGNWKPLELLWEESSGAVAPEFRYAKKYLLITDTKKIYLTRRVIKNGKLVLDETKEIQPKMYQKWMIALFEKGIHQLPMEEIPEEQVTGISYNFVTFRFSSTKSKFYYQLDEINQPNWEKKKEIIDYIERMKP</sequence>
<dbReference type="RefSeq" id="WP_012390115.1">
    <property type="nucleotide sequence ID" value="NC_010602.1"/>
</dbReference>
<reference evidence="2 3" key="1">
    <citation type="journal article" date="2008" name="PLoS ONE">
        <title>Genome sequence of the saprophyte Leptospira biflexa provides insights into the evolution of Leptospira and the pathogenesis of leptospirosis.</title>
        <authorList>
            <person name="Picardeau M."/>
            <person name="Bulach D.M."/>
            <person name="Bouchier C."/>
            <person name="Zuerner R.L."/>
            <person name="Zidane N."/>
            <person name="Wilson P.J."/>
            <person name="Creno S."/>
            <person name="Kuczek E.S."/>
            <person name="Bommezzadri S."/>
            <person name="Davis J.C."/>
            <person name="McGrath A."/>
            <person name="Johnson M.J."/>
            <person name="Boursaux-Eude C."/>
            <person name="Seemann T."/>
            <person name="Rouy Z."/>
            <person name="Coppel R.L."/>
            <person name="Rood J.I."/>
            <person name="Lajus A."/>
            <person name="Davies J.K."/>
            <person name="Medigue C."/>
            <person name="Adler B."/>
        </authorList>
    </citation>
    <scope>NUCLEOTIDE SEQUENCE [LARGE SCALE GENOMIC DNA]</scope>
    <source>
        <strain evidence="3">Patoc 1 / ATCC 23582 / Paris</strain>
    </source>
</reference>
<protein>
    <submittedName>
        <fullName evidence="2">Uncharacterized protein</fullName>
    </submittedName>
</protein>
<evidence type="ECO:0000313" key="3">
    <source>
        <dbReference type="Proteomes" id="UP000001847"/>
    </source>
</evidence>
<dbReference type="AlphaFoldDB" id="B0SQA7"/>
<proteinExistence type="predicted"/>
<dbReference type="STRING" id="456481.LEPBI_I3194"/>
<dbReference type="Proteomes" id="UP000001847">
    <property type="component" value="Chromosome I"/>
</dbReference>
<keyword evidence="3" id="KW-1185">Reference proteome</keyword>
<evidence type="ECO:0000313" key="2">
    <source>
        <dbReference type="EMBL" id="ABZ99259.1"/>
    </source>
</evidence>
<evidence type="ECO:0000256" key="1">
    <source>
        <dbReference type="SAM" id="MobiDB-lite"/>
    </source>
</evidence>
<name>B0SQA7_LEPBP</name>
<dbReference type="HOGENOM" id="CLU_1446022_0_0_12"/>
<dbReference type="BioCyc" id="LBIF456481:LEPBI_RS15640-MONOMER"/>
<feature type="compositionally biased region" description="Basic and acidic residues" evidence="1">
    <location>
        <begin position="8"/>
        <end position="21"/>
    </location>
</feature>
<dbReference type="EMBL" id="CP000786">
    <property type="protein sequence ID" value="ABZ99259.1"/>
    <property type="molecule type" value="Genomic_DNA"/>
</dbReference>
<dbReference type="KEGG" id="lbi:LEPBI_I3194"/>